<proteinExistence type="predicted"/>
<dbReference type="eggNOG" id="ENOG502ZK31">
    <property type="taxonomic scope" value="Bacteria"/>
</dbReference>
<dbReference type="EMBL" id="CP000851">
    <property type="protein sequence ID" value="ABV88046.1"/>
    <property type="molecule type" value="Genomic_DNA"/>
</dbReference>
<dbReference type="STRING" id="398579.Spea_2726"/>
<dbReference type="AlphaFoldDB" id="A8H659"/>
<name>A8H659_SHEPA</name>
<accession>A8H659</accession>
<dbReference type="RefSeq" id="WP_012155952.1">
    <property type="nucleotide sequence ID" value="NC_009901.1"/>
</dbReference>
<dbReference type="KEGG" id="spl:Spea_2726"/>
<dbReference type="HOGENOM" id="CLU_1057476_0_0_6"/>
<dbReference type="OrthoDB" id="5870690at2"/>
<evidence type="ECO:0000313" key="3">
    <source>
        <dbReference type="Proteomes" id="UP000002608"/>
    </source>
</evidence>
<evidence type="ECO:0000256" key="1">
    <source>
        <dbReference type="SAM" id="Phobius"/>
    </source>
</evidence>
<dbReference type="InterPro" id="IPR050010">
    <property type="entry name" value="ETEC_3214_dom"/>
</dbReference>
<keyword evidence="1" id="KW-1133">Transmembrane helix</keyword>
<dbReference type="NCBIfam" id="NF043066">
    <property type="entry name" value="ETEC_3214_dom"/>
    <property type="match status" value="1"/>
</dbReference>
<evidence type="ECO:0000313" key="2">
    <source>
        <dbReference type="EMBL" id="ABV88046.1"/>
    </source>
</evidence>
<organism evidence="2 3">
    <name type="scientific">Shewanella pealeana (strain ATCC 700345 / ANG-SQ1)</name>
    <dbReference type="NCBI Taxonomy" id="398579"/>
    <lineage>
        <taxon>Bacteria</taxon>
        <taxon>Pseudomonadati</taxon>
        <taxon>Pseudomonadota</taxon>
        <taxon>Gammaproteobacteria</taxon>
        <taxon>Alteromonadales</taxon>
        <taxon>Shewanellaceae</taxon>
        <taxon>Shewanella</taxon>
    </lineage>
</organism>
<keyword evidence="3" id="KW-1185">Reference proteome</keyword>
<gene>
    <name evidence="2" type="ordered locus">Spea_2726</name>
</gene>
<sequence length="245" mass="26806">MNNNDNTTETQGKLARIIALVSLVAIALGGFNDTTDALKKIYDFSLSKFTDIPSQSKLDKIYIRASSDILEENFGAPVYIKHTYKGDVIKYYRDDRFVLSAISKDGAISAYLVFPKAGFSADTKASAGGSDLLTTSFSHQESVNDVRATLSKTITYYIEENTNGDFSNLYSSVSGYSEFNNTLDAGKRATLAKLVDDMLLGENIAPSAIAVREQFTPNFYGYSTLGLGALEEAILTQSEFRLINP</sequence>
<protein>
    <submittedName>
        <fullName evidence="2">Uncharacterized protein</fullName>
    </submittedName>
</protein>
<dbReference type="Proteomes" id="UP000002608">
    <property type="component" value="Chromosome"/>
</dbReference>
<keyword evidence="1" id="KW-0812">Transmembrane</keyword>
<reference evidence="2 3" key="1">
    <citation type="submission" date="2007-10" db="EMBL/GenBank/DDBJ databases">
        <title>Complete sequence of Shewanella pealeana ATCC 700345.</title>
        <authorList>
            <consortium name="US DOE Joint Genome Institute"/>
            <person name="Copeland A."/>
            <person name="Lucas S."/>
            <person name="Lapidus A."/>
            <person name="Barry K."/>
            <person name="Glavina del Rio T."/>
            <person name="Dalin E."/>
            <person name="Tice H."/>
            <person name="Pitluck S."/>
            <person name="Chertkov O."/>
            <person name="Brettin T."/>
            <person name="Bruce D."/>
            <person name="Detter J.C."/>
            <person name="Han C."/>
            <person name="Schmutz J."/>
            <person name="Larimer F."/>
            <person name="Land M."/>
            <person name="Hauser L."/>
            <person name="Kyrpides N."/>
            <person name="Kim E."/>
            <person name="Zhao J.-S.Z."/>
            <person name="Manno D."/>
            <person name="Hawari J."/>
            <person name="Richardson P."/>
        </authorList>
    </citation>
    <scope>NUCLEOTIDE SEQUENCE [LARGE SCALE GENOMIC DNA]</scope>
    <source>
        <strain evidence="3">ATCC 700345 / ANG-SQ1</strain>
    </source>
</reference>
<keyword evidence="1" id="KW-0472">Membrane</keyword>
<feature type="transmembrane region" description="Helical" evidence="1">
    <location>
        <begin position="14"/>
        <end position="31"/>
    </location>
</feature>